<reference evidence="3 4" key="1">
    <citation type="journal article" date="2024" name="G3 (Bethesda)">
        <title>Genome assembly of Hibiscus sabdariffa L. provides insights into metabolisms of medicinal natural products.</title>
        <authorList>
            <person name="Kim T."/>
        </authorList>
    </citation>
    <scope>NUCLEOTIDE SEQUENCE [LARGE SCALE GENOMIC DNA]</scope>
    <source>
        <strain evidence="3">TK-2024</strain>
        <tissue evidence="3">Old leaves</tissue>
    </source>
</reference>
<dbReference type="InterPro" id="IPR058594">
    <property type="entry name" value="PB1-like_dom_pln"/>
</dbReference>
<gene>
    <name evidence="3" type="ORF">V6N12_068172</name>
</gene>
<name>A0ABR2FPG3_9ROSI</name>
<proteinExistence type="predicted"/>
<keyword evidence="4" id="KW-1185">Reference proteome</keyword>
<accession>A0ABR2FPG3</accession>
<feature type="compositionally biased region" description="Basic and acidic residues" evidence="1">
    <location>
        <begin position="154"/>
        <end position="179"/>
    </location>
</feature>
<feature type="compositionally biased region" description="Acidic residues" evidence="1">
    <location>
        <begin position="180"/>
        <end position="190"/>
    </location>
</feature>
<evidence type="ECO:0000259" key="2">
    <source>
        <dbReference type="Pfam" id="PF26130"/>
    </source>
</evidence>
<evidence type="ECO:0000313" key="3">
    <source>
        <dbReference type="EMBL" id="KAK8583918.1"/>
    </source>
</evidence>
<dbReference type="Proteomes" id="UP001472677">
    <property type="component" value="Unassembled WGS sequence"/>
</dbReference>
<dbReference type="Pfam" id="PF26130">
    <property type="entry name" value="PB1-like"/>
    <property type="match status" value="1"/>
</dbReference>
<sequence>MTCTELPLRMHLGGNLVGNPLKYEGGTVINWGIDPDIVSHGDLCKMVEEAGYRDVKALYYLKLGCSLSDGLVLCRDNKSFGDLIEYWPVEREIHIYVEHDVGVREISEATLSLPASSIKPDEGYNRNNTVDEVNSEERLEANINEVGEGLSPIVERDRETQRDREAQRDHEEQRGRGVEEEQVDEDEDDPLEDVMWLSNSDDEELQEINNHYKSFRNQEKGEGDGFGSETDYLDSSDLRSYGSNDDGEVVCNNSNNYYFDTSDKVSSFQLGMVFENSKQFKAALTKYAIAKRFDFKLSKELWE</sequence>
<protein>
    <recommendedName>
        <fullName evidence="2">PB1-like domain-containing protein</fullName>
    </recommendedName>
</protein>
<feature type="region of interest" description="Disordered" evidence="1">
    <location>
        <begin position="116"/>
        <end position="190"/>
    </location>
</feature>
<organism evidence="3 4">
    <name type="scientific">Hibiscus sabdariffa</name>
    <name type="common">roselle</name>
    <dbReference type="NCBI Taxonomy" id="183260"/>
    <lineage>
        <taxon>Eukaryota</taxon>
        <taxon>Viridiplantae</taxon>
        <taxon>Streptophyta</taxon>
        <taxon>Embryophyta</taxon>
        <taxon>Tracheophyta</taxon>
        <taxon>Spermatophyta</taxon>
        <taxon>Magnoliopsida</taxon>
        <taxon>eudicotyledons</taxon>
        <taxon>Gunneridae</taxon>
        <taxon>Pentapetalae</taxon>
        <taxon>rosids</taxon>
        <taxon>malvids</taxon>
        <taxon>Malvales</taxon>
        <taxon>Malvaceae</taxon>
        <taxon>Malvoideae</taxon>
        <taxon>Hibiscus</taxon>
    </lineage>
</organism>
<dbReference type="EMBL" id="JBBPBM010000005">
    <property type="protein sequence ID" value="KAK8583918.1"/>
    <property type="molecule type" value="Genomic_DNA"/>
</dbReference>
<comment type="caution">
    <text evidence="3">The sequence shown here is derived from an EMBL/GenBank/DDBJ whole genome shotgun (WGS) entry which is preliminary data.</text>
</comment>
<feature type="domain" description="PB1-like" evidence="2">
    <location>
        <begin position="7"/>
        <end position="99"/>
    </location>
</feature>
<evidence type="ECO:0000313" key="4">
    <source>
        <dbReference type="Proteomes" id="UP001472677"/>
    </source>
</evidence>
<evidence type="ECO:0000256" key="1">
    <source>
        <dbReference type="SAM" id="MobiDB-lite"/>
    </source>
</evidence>